<reference evidence="3" key="1">
    <citation type="submission" date="2014-03" db="EMBL/GenBank/DDBJ databases">
        <authorList>
            <person name="Aksoy S."/>
            <person name="Warren W."/>
            <person name="Wilson R.K."/>
        </authorList>
    </citation>
    <scope>NUCLEOTIDE SEQUENCE [LARGE SCALE GENOMIC DNA]</scope>
    <source>
        <strain evidence="3">IAEA</strain>
    </source>
</reference>
<accession>A0A1B0AJ44</accession>
<dbReference type="AlphaFoldDB" id="A0A1B0AJ44"/>
<proteinExistence type="predicted"/>
<name>A0A1B0AJ44_GLOPL</name>
<dbReference type="VEuPathDB" id="VectorBase:GPAI047442"/>
<evidence type="ECO:0000313" key="2">
    <source>
        <dbReference type="EnsemblMetazoa" id="GPAI047442-PA"/>
    </source>
</evidence>
<protein>
    <submittedName>
        <fullName evidence="2">Uncharacterized protein</fullName>
    </submittedName>
</protein>
<keyword evidence="3" id="KW-1185">Reference proteome</keyword>
<reference evidence="2" key="2">
    <citation type="submission" date="2020-05" db="UniProtKB">
        <authorList>
            <consortium name="EnsemblMetazoa"/>
        </authorList>
    </citation>
    <scope>IDENTIFICATION</scope>
    <source>
        <strain evidence="2">IAEA</strain>
    </source>
</reference>
<dbReference type="Proteomes" id="UP000092445">
    <property type="component" value="Unassembled WGS sequence"/>
</dbReference>
<dbReference type="EnsemblMetazoa" id="GPAI047442-RA">
    <property type="protein sequence ID" value="GPAI047442-PA"/>
    <property type="gene ID" value="GPAI047442"/>
</dbReference>
<organism evidence="2 3">
    <name type="scientific">Glossina pallidipes</name>
    <name type="common">Tsetse fly</name>
    <dbReference type="NCBI Taxonomy" id="7398"/>
    <lineage>
        <taxon>Eukaryota</taxon>
        <taxon>Metazoa</taxon>
        <taxon>Ecdysozoa</taxon>
        <taxon>Arthropoda</taxon>
        <taxon>Hexapoda</taxon>
        <taxon>Insecta</taxon>
        <taxon>Pterygota</taxon>
        <taxon>Neoptera</taxon>
        <taxon>Endopterygota</taxon>
        <taxon>Diptera</taxon>
        <taxon>Brachycera</taxon>
        <taxon>Muscomorpha</taxon>
        <taxon>Hippoboscoidea</taxon>
        <taxon>Glossinidae</taxon>
        <taxon>Glossina</taxon>
    </lineage>
</organism>
<keyword evidence="1" id="KW-0472">Membrane</keyword>
<evidence type="ECO:0000256" key="1">
    <source>
        <dbReference type="SAM" id="Phobius"/>
    </source>
</evidence>
<sequence>MGKKVSLNRNETFNRFTGKTNTAEGTHNTIVVVLERSNKFTTETSQPVFIIMTNVIVLIAGESAVMLTRFSRGVLLTVATFVILKTHGIRTVTLIGDGSRVTVSFDWNVPIMRHTY</sequence>
<keyword evidence="1" id="KW-1133">Transmembrane helix</keyword>
<evidence type="ECO:0000313" key="3">
    <source>
        <dbReference type="Proteomes" id="UP000092445"/>
    </source>
</evidence>
<keyword evidence="1" id="KW-0812">Transmembrane</keyword>
<feature type="transmembrane region" description="Helical" evidence="1">
    <location>
        <begin position="48"/>
        <end position="67"/>
    </location>
</feature>